<dbReference type="SMART" id="SM00367">
    <property type="entry name" value="LRR_CC"/>
    <property type="match status" value="3"/>
</dbReference>
<feature type="domain" description="Gag1-like clamp" evidence="2">
    <location>
        <begin position="157"/>
        <end position="196"/>
    </location>
</feature>
<dbReference type="InterPro" id="IPR006553">
    <property type="entry name" value="Leu-rich_rpt_Cys-con_subtyp"/>
</dbReference>
<evidence type="ECO:0000313" key="4">
    <source>
        <dbReference type="Proteomes" id="UP000436088"/>
    </source>
</evidence>
<keyword evidence="1" id="KW-0812">Transmembrane</keyword>
<gene>
    <name evidence="3" type="ORF">F3Y22_tig00111758pilonHSYRG00354</name>
</gene>
<evidence type="ECO:0000259" key="2">
    <source>
        <dbReference type="Pfam" id="PF13259"/>
    </source>
</evidence>
<reference evidence="3" key="1">
    <citation type="submission" date="2019-09" db="EMBL/GenBank/DDBJ databases">
        <title>Draft genome information of white flower Hibiscus syriacus.</title>
        <authorList>
            <person name="Kim Y.-M."/>
        </authorList>
    </citation>
    <scope>NUCLEOTIDE SEQUENCE [LARGE SCALE GENOMIC DNA]</scope>
    <source>
        <strain evidence="3">YM2019G1</strain>
    </source>
</reference>
<dbReference type="Proteomes" id="UP000436088">
    <property type="component" value="Unassembled WGS sequence"/>
</dbReference>
<proteinExistence type="predicted"/>
<dbReference type="Pfam" id="PF13259">
    <property type="entry name" value="clamp_Gag1-like"/>
    <property type="match status" value="1"/>
</dbReference>
<keyword evidence="1" id="KW-1133">Transmembrane helix</keyword>
<dbReference type="AlphaFoldDB" id="A0A6A2Y209"/>
<name>A0A6A2Y209_HIBSY</name>
<feature type="transmembrane region" description="Helical" evidence="1">
    <location>
        <begin position="12"/>
        <end position="35"/>
    </location>
</feature>
<keyword evidence="4" id="KW-1185">Reference proteome</keyword>
<dbReference type="EMBL" id="VEPZ02001419">
    <property type="protein sequence ID" value="KAE8674405.1"/>
    <property type="molecule type" value="Genomic_DNA"/>
</dbReference>
<accession>A0A6A2Y209</accession>
<dbReference type="InterPro" id="IPR025124">
    <property type="entry name" value="Gag1-like_clamp"/>
</dbReference>
<protein>
    <submittedName>
        <fullName evidence="3">Polygalacturonase-like isoform X1</fullName>
    </submittedName>
</protein>
<dbReference type="Gene3D" id="3.80.10.10">
    <property type="entry name" value="Ribonuclease Inhibitor"/>
    <property type="match status" value="2"/>
</dbReference>
<dbReference type="PANTHER" id="PTHR33373:SF31">
    <property type="entry name" value="DUF4050 DOMAIN-CONTAINING PROTEIN"/>
    <property type="match status" value="1"/>
</dbReference>
<sequence length="487" mass="54016">MRSYGHLPPWISALFGCVGFKFAIVTIEFFVYFLVLTCCTKAIRYVQREGLRASETLRFWGILCFEFWSRGCFGCFELSKGVLIQDWKGRSFSEDFWSSTCEIEHGALRSQRSIPSISVPSHSLDLSGSTSHPSEFVNHGMPSSLEPNKATMAWKEKVCNWNVLYHSLRGNNKPFSHPVPLSELVDFLDEVWEQEGFRGGLGKLFIRGNHSTRGVTSIGLRAISRGCPSLRVLSLWNLSSIGDEGLQVVARSYPNLKSISIKKLLLVGDQGIASMLSSASCTLTKVKLQALNAIDVFLAVIGHYGKAVTDLSLTCLQNVSEKGFWVIGNVHGLQKLKYFAVMSCHASSLEGFQLEECHKITQFGHFGFLLNCGAKLKTLSLVNCLGIKDLNLGLPLVSSCKSLRSLLVRSCSGFGDSNLVALGKLSLQLQHVELSVSQPFGQAFTIDDLCRLVISKYVAHDDLFSALTIWIRERSLKLPEKDSIVER</sequence>
<dbReference type="PROSITE" id="PS51257">
    <property type="entry name" value="PROKAR_LIPOPROTEIN"/>
    <property type="match status" value="1"/>
</dbReference>
<dbReference type="InterPro" id="IPR032675">
    <property type="entry name" value="LRR_dom_sf"/>
</dbReference>
<evidence type="ECO:0000256" key="1">
    <source>
        <dbReference type="SAM" id="Phobius"/>
    </source>
</evidence>
<dbReference type="SUPFAM" id="SSF52047">
    <property type="entry name" value="RNI-like"/>
    <property type="match status" value="1"/>
</dbReference>
<keyword evidence="1" id="KW-0472">Membrane</keyword>
<comment type="caution">
    <text evidence="3">The sequence shown here is derived from an EMBL/GenBank/DDBJ whole genome shotgun (WGS) entry which is preliminary data.</text>
</comment>
<dbReference type="PANTHER" id="PTHR33373">
    <property type="entry name" value="OS07G0479600 PROTEIN"/>
    <property type="match status" value="1"/>
</dbReference>
<organism evidence="3 4">
    <name type="scientific">Hibiscus syriacus</name>
    <name type="common">Rose of Sharon</name>
    <dbReference type="NCBI Taxonomy" id="106335"/>
    <lineage>
        <taxon>Eukaryota</taxon>
        <taxon>Viridiplantae</taxon>
        <taxon>Streptophyta</taxon>
        <taxon>Embryophyta</taxon>
        <taxon>Tracheophyta</taxon>
        <taxon>Spermatophyta</taxon>
        <taxon>Magnoliopsida</taxon>
        <taxon>eudicotyledons</taxon>
        <taxon>Gunneridae</taxon>
        <taxon>Pentapetalae</taxon>
        <taxon>rosids</taxon>
        <taxon>malvids</taxon>
        <taxon>Malvales</taxon>
        <taxon>Malvaceae</taxon>
        <taxon>Malvoideae</taxon>
        <taxon>Hibiscus</taxon>
    </lineage>
</organism>
<evidence type="ECO:0000313" key="3">
    <source>
        <dbReference type="EMBL" id="KAE8674405.1"/>
    </source>
</evidence>